<protein>
    <submittedName>
        <fullName evidence="1">Putative 5-carboxymethyl-2-hydroxymuconate D-isomerase</fullName>
    </submittedName>
</protein>
<reference evidence="1 2" key="1">
    <citation type="submission" date="2006-12" db="EMBL/GenBank/DDBJ databases">
        <title>Complete sequence of Shewanella amazonensis SB2B.</title>
        <authorList>
            <consortium name="US DOE Joint Genome Institute"/>
            <person name="Copeland A."/>
            <person name="Lucas S."/>
            <person name="Lapidus A."/>
            <person name="Barry K."/>
            <person name="Detter J.C."/>
            <person name="Glavina del Rio T."/>
            <person name="Hammon N."/>
            <person name="Israni S."/>
            <person name="Dalin E."/>
            <person name="Tice H."/>
            <person name="Pitluck S."/>
            <person name="Munk A.C."/>
            <person name="Brettin T."/>
            <person name="Bruce D."/>
            <person name="Han C."/>
            <person name="Tapia R."/>
            <person name="Gilna P."/>
            <person name="Schmutz J."/>
            <person name="Larimer F."/>
            <person name="Land M."/>
            <person name="Hauser L."/>
            <person name="Kyrpides N."/>
            <person name="Mikhailova N."/>
            <person name="Fredrickson J."/>
            <person name="Richardson P."/>
        </authorList>
    </citation>
    <scope>NUCLEOTIDE SEQUENCE [LARGE SCALE GENOMIC DNA]</scope>
    <source>
        <strain evidence="2">ATCC BAA-1098 / SB2B</strain>
    </source>
</reference>
<dbReference type="SUPFAM" id="SSF55331">
    <property type="entry name" value="Tautomerase/MIF"/>
    <property type="match status" value="1"/>
</dbReference>
<dbReference type="HOGENOM" id="CLU_139188_2_1_6"/>
<dbReference type="Pfam" id="PF02962">
    <property type="entry name" value="CHMI"/>
    <property type="match status" value="1"/>
</dbReference>
<dbReference type="eggNOG" id="COG3232">
    <property type="taxonomic scope" value="Bacteria"/>
</dbReference>
<dbReference type="EMBL" id="CP000507">
    <property type="protein sequence ID" value="ABM00309.1"/>
    <property type="molecule type" value="Genomic_DNA"/>
</dbReference>
<dbReference type="RefSeq" id="WP_011760216.1">
    <property type="nucleotide sequence ID" value="NC_008700.1"/>
</dbReference>
<dbReference type="Gene3D" id="3.30.429.10">
    <property type="entry name" value="Macrophage Migration Inhibitory Factor"/>
    <property type="match status" value="1"/>
</dbReference>
<name>A1S7F2_SHEAM</name>
<organism evidence="1 2">
    <name type="scientific">Shewanella amazonensis (strain ATCC BAA-1098 / SB2B)</name>
    <dbReference type="NCBI Taxonomy" id="326297"/>
    <lineage>
        <taxon>Bacteria</taxon>
        <taxon>Pseudomonadati</taxon>
        <taxon>Pseudomonadota</taxon>
        <taxon>Gammaproteobacteria</taxon>
        <taxon>Alteromonadales</taxon>
        <taxon>Shewanellaceae</taxon>
        <taxon>Shewanella</taxon>
    </lineage>
</organism>
<dbReference type="GO" id="GO:0008704">
    <property type="term" value="F:5-carboxymethyl-2-hydroxymuconate delta-isomerase activity"/>
    <property type="evidence" value="ECO:0007669"/>
    <property type="project" value="InterPro"/>
</dbReference>
<keyword evidence="2" id="KW-1185">Reference proteome</keyword>
<evidence type="ECO:0000313" key="1">
    <source>
        <dbReference type="EMBL" id="ABM00309.1"/>
    </source>
</evidence>
<sequence>MPHCIIDFSANVGGHDIAQTLTRACHSAMVASGLFEPASIKTRAHRAEAAQTGEGSDSFIHVDISIMPGRSSEQKRSLMEAMAKAIDTMTIEASSLTMEVRELEKAHYFKKLA</sequence>
<dbReference type="CDD" id="cd00580">
    <property type="entry name" value="CHMI"/>
    <property type="match status" value="1"/>
</dbReference>
<dbReference type="KEGG" id="saz:Sama_2103"/>
<dbReference type="InterPro" id="IPR004220">
    <property type="entry name" value="5-COMe_2-OHmuconate_Isoase"/>
</dbReference>
<proteinExistence type="predicted"/>
<dbReference type="STRING" id="326297.Sama_2103"/>
<dbReference type="AlphaFoldDB" id="A1S7F2"/>
<dbReference type="PANTHER" id="PTHR37950">
    <property type="entry name" value="4-HYDROXYPHENYLACETATE CATABOLISM PROTEIN"/>
    <property type="match status" value="1"/>
</dbReference>
<accession>A1S7F2</accession>
<evidence type="ECO:0000313" key="2">
    <source>
        <dbReference type="Proteomes" id="UP000009175"/>
    </source>
</evidence>
<gene>
    <name evidence="1" type="ordered locus">Sama_2103</name>
</gene>
<dbReference type="Proteomes" id="UP000009175">
    <property type="component" value="Chromosome"/>
</dbReference>
<keyword evidence="1" id="KW-0413">Isomerase</keyword>
<dbReference type="PANTHER" id="PTHR37950:SF1">
    <property type="entry name" value="4-HYDROXYPHENYLACETATE CATABOLISM PROTEIN"/>
    <property type="match status" value="1"/>
</dbReference>
<dbReference type="InterPro" id="IPR014347">
    <property type="entry name" value="Tautomerase/MIF_sf"/>
</dbReference>